<evidence type="ECO:0000313" key="3">
    <source>
        <dbReference type="Proteomes" id="UP000298138"/>
    </source>
</evidence>
<reference evidence="2 3" key="1">
    <citation type="submission" date="2019-04" db="EMBL/GenBank/DDBJ databases">
        <title>Comparative genomics and transcriptomics to analyze fruiting body development in filamentous ascomycetes.</title>
        <authorList>
            <consortium name="DOE Joint Genome Institute"/>
            <person name="Lutkenhaus R."/>
            <person name="Traeger S."/>
            <person name="Breuer J."/>
            <person name="Kuo A."/>
            <person name="Lipzen A."/>
            <person name="Pangilinan J."/>
            <person name="Dilworth D."/>
            <person name="Sandor L."/>
            <person name="Poggeler S."/>
            <person name="Barry K."/>
            <person name="Grigoriev I.V."/>
            <person name="Nowrousian M."/>
        </authorList>
    </citation>
    <scope>NUCLEOTIDE SEQUENCE [LARGE SCALE GENOMIC DNA]</scope>
    <source>
        <strain evidence="2 3">CBS 389.68</strain>
    </source>
</reference>
<evidence type="ECO:0000259" key="1">
    <source>
        <dbReference type="Pfam" id="PF06056"/>
    </source>
</evidence>
<feature type="domain" description="Terminase ATPase subunit N-terminal" evidence="1">
    <location>
        <begin position="22"/>
        <end position="57"/>
    </location>
</feature>
<sequence>MTSEPSPPQRNGPRSEWSLPERARVLALYEAGWSKKVIAKHSGIGHTNIIYWCRSGRTRRVH</sequence>
<dbReference type="AlphaFoldDB" id="A0A4S2MVW5"/>
<dbReference type="InParanoid" id="A0A4S2MVW5"/>
<name>A0A4S2MVW5_9PEZI</name>
<protein>
    <recommendedName>
        <fullName evidence="1">Terminase ATPase subunit N-terminal domain-containing protein</fullName>
    </recommendedName>
</protein>
<dbReference type="Pfam" id="PF06056">
    <property type="entry name" value="Terminase_5"/>
    <property type="match status" value="1"/>
</dbReference>
<gene>
    <name evidence="2" type="ORF">EX30DRAFT_341386</name>
</gene>
<dbReference type="EMBL" id="ML220123">
    <property type="protein sequence ID" value="TGZ80769.1"/>
    <property type="molecule type" value="Genomic_DNA"/>
</dbReference>
<organism evidence="2 3">
    <name type="scientific">Ascodesmis nigricans</name>
    <dbReference type="NCBI Taxonomy" id="341454"/>
    <lineage>
        <taxon>Eukaryota</taxon>
        <taxon>Fungi</taxon>
        <taxon>Dikarya</taxon>
        <taxon>Ascomycota</taxon>
        <taxon>Pezizomycotina</taxon>
        <taxon>Pezizomycetes</taxon>
        <taxon>Pezizales</taxon>
        <taxon>Ascodesmidaceae</taxon>
        <taxon>Ascodesmis</taxon>
    </lineage>
</organism>
<dbReference type="InterPro" id="IPR010332">
    <property type="entry name" value="ATPase_terminase-su_N"/>
</dbReference>
<proteinExistence type="predicted"/>
<keyword evidence="3" id="KW-1185">Reference proteome</keyword>
<evidence type="ECO:0000313" key="2">
    <source>
        <dbReference type="EMBL" id="TGZ80769.1"/>
    </source>
</evidence>
<dbReference type="Proteomes" id="UP000298138">
    <property type="component" value="Unassembled WGS sequence"/>
</dbReference>
<accession>A0A4S2MVW5</accession>